<dbReference type="AlphaFoldDB" id="A0A087TI50"/>
<dbReference type="STRING" id="407821.A0A087TI50"/>
<organism evidence="2 3">
    <name type="scientific">Stegodyphus mimosarum</name>
    <name type="common">African social velvet spider</name>
    <dbReference type="NCBI Taxonomy" id="407821"/>
    <lineage>
        <taxon>Eukaryota</taxon>
        <taxon>Metazoa</taxon>
        <taxon>Ecdysozoa</taxon>
        <taxon>Arthropoda</taxon>
        <taxon>Chelicerata</taxon>
        <taxon>Arachnida</taxon>
        <taxon>Araneae</taxon>
        <taxon>Araneomorphae</taxon>
        <taxon>Entelegynae</taxon>
        <taxon>Eresoidea</taxon>
        <taxon>Eresidae</taxon>
        <taxon>Stegodyphus</taxon>
    </lineage>
</organism>
<feature type="domain" description="Nucleoporin Nup188 N-terminal" evidence="1">
    <location>
        <begin position="46"/>
        <end position="161"/>
    </location>
</feature>
<dbReference type="OrthoDB" id="102511at2759"/>
<dbReference type="PANTHER" id="PTHR31431">
    <property type="entry name" value="NUCLEOPORIN NUP188 HOMOLOG"/>
    <property type="match status" value="1"/>
</dbReference>
<protein>
    <submittedName>
        <fullName evidence="2">Nucleoporin NUP188-like protein</fullName>
    </submittedName>
</protein>
<feature type="non-terminal residue" evidence="2">
    <location>
        <position position="163"/>
    </location>
</feature>
<gene>
    <name evidence="2" type="ORF">X975_00351</name>
</gene>
<dbReference type="EMBL" id="KK115323">
    <property type="protein sequence ID" value="KFM64789.1"/>
    <property type="molecule type" value="Genomic_DNA"/>
</dbReference>
<evidence type="ECO:0000313" key="3">
    <source>
        <dbReference type="Proteomes" id="UP000054359"/>
    </source>
</evidence>
<dbReference type="GO" id="GO:0044611">
    <property type="term" value="C:nuclear pore inner ring"/>
    <property type="evidence" value="ECO:0007669"/>
    <property type="project" value="TreeGrafter"/>
</dbReference>
<sequence>MARITRSAKDLWSLISGSSVLNNKDLIQYELEENCDRIISGVLFFKKTSQTSLDLLKKSVEESQFDFVNKLSKLIDVDHMQCYELFVSYITYEYKGTQKSFEALLLNERHVHSLILEVWHYYFGERLYYLLILKHILSHWQDDGDPYKDIYESFLDKVNKDNI</sequence>
<reference evidence="2 3" key="1">
    <citation type="submission" date="2013-11" db="EMBL/GenBank/DDBJ databases">
        <title>Genome sequencing of Stegodyphus mimosarum.</title>
        <authorList>
            <person name="Bechsgaard J."/>
        </authorList>
    </citation>
    <scope>NUCLEOTIDE SEQUENCE [LARGE SCALE GENOMIC DNA]</scope>
</reference>
<dbReference type="PANTHER" id="PTHR31431:SF1">
    <property type="entry name" value="NUCLEOPORIN NUP188"/>
    <property type="match status" value="1"/>
</dbReference>
<evidence type="ECO:0000259" key="1">
    <source>
        <dbReference type="Pfam" id="PF10487"/>
    </source>
</evidence>
<dbReference type="Pfam" id="PF10487">
    <property type="entry name" value="Nup188_N"/>
    <property type="match status" value="1"/>
</dbReference>
<dbReference type="GO" id="GO:0006405">
    <property type="term" value="P:RNA export from nucleus"/>
    <property type="evidence" value="ECO:0007669"/>
    <property type="project" value="TreeGrafter"/>
</dbReference>
<accession>A0A087TI50</accession>
<dbReference type="GO" id="GO:0017056">
    <property type="term" value="F:structural constituent of nuclear pore"/>
    <property type="evidence" value="ECO:0007669"/>
    <property type="project" value="InterPro"/>
</dbReference>
<dbReference type="InterPro" id="IPR018864">
    <property type="entry name" value="Nucleoporin_Nup188_N"/>
</dbReference>
<dbReference type="OMA" id="LILEVWH"/>
<keyword evidence="3" id="KW-1185">Reference proteome</keyword>
<name>A0A087TI50_STEMI</name>
<dbReference type="Proteomes" id="UP000054359">
    <property type="component" value="Unassembled WGS sequence"/>
</dbReference>
<dbReference type="GO" id="GO:0006606">
    <property type="term" value="P:protein import into nucleus"/>
    <property type="evidence" value="ECO:0007669"/>
    <property type="project" value="TreeGrafter"/>
</dbReference>
<dbReference type="InterPro" id="IPR044840">
    <property type="entry name" value="Nup188"/>
</dbReference>
<evidence type="ECO:0000313" key="2">
    <source>
        <dbReference type="EMBL" id="KFM64789.1"/>
    </source>
</evidence>
<proteinExistence type="predicted"/>